<dbReference type="InterPro" id="IPR011701">
    <property type="entry name" value="MFS"/>
</dbReference>
<keyword evidence="4 6" id="KW-1133">Transmembrane helix</keyword>
<evidence type="ECO:0000313" key="9">
    <source>
        <dbReference type="Proteomes" id="UP001589691"/>
    </source>
</evidence>
<sequence length="402" mass="43251">MRKEIVVKNESKSLNSSTVLLMAVSAAIVVANINYIQPIEADIASQFHLANAVVGAVAMITQLGYAFGLLLIVPMGDIMNRRTLIMRLLILAIISALLAFLAPNIWVYAAASLLIGITSVAPQVIIPYAGFLAPDGQRGQVLGNVLSGLLVGVLLSRTVSGVLASVLPWQAVYLIAAILIGLLWLVLWKKLPQDPVAVRKTTYRALIKTVPQLVKRYPVLRASAVNGFVIFGASNIFWATLVFYLKHQYGWGSREAGLLALLGVTGVLAAPLIGRLADRFRPRTIIGWGLVLSTVAYGVFALFGTHLAGLIIGIVILDLGTQFGQVANQTRVQSIDPKASSRFNSVFMFGYFMGGAMGSFFGNLLWGFAGWAGVCGLGVVLLVIGFYAHFVHYPRVVRVANK</sequence>
<evidence type="ECO:0000256" key="5">
    <source>
        <dbReference type="ARBA" id="ARBA00023136"/>
    </source>
</evidence>
<keyword evidence="3 6" id="KW-0812">Transmembrane</keyword>
<dbReference type="PROSITE" id="PS50850">
    <property type="entry name" value="MFS"/>
    <property type="match status" value="1"/>
</dbReference>
<feature type="transmembrane region" description="Helical" evidence="6">
    <location>
        <begin position="49"/>
        <end position="72"/>
    </location>
</feature>
<feature type="transmembrane region" description="Helical" evidence="6">
    <location>
        <begin position="224"/>
        <end position="244"/>
    </location>
</feature>
<evidence type="ECO:0000256" key="3">
    <source>
        <dbReference type="ARBA" id="ARBA00022692"/>
    </source>
</evidence>
<accession>A0ABV5WR30</accession>
<gene>
    <name evidence="8" type="ORF">ACFFLI_01670</name>
</gene>
<dbReference type="Proteomes" id="UP001589691">
    <property type="component" value="Unassembled WGS sequence"/>
</dbReference>
<keyword evidence="2" id="KW-0813">Transport</keyword>
<feature type="transmembrane region" description="Helical" evidence="6">
    <location>
        <begin position="339"/>
        <end position="362"/>
    </location>
</feature>
<dbReference type="Pfam" id="PF07690">
    <property type="entry name" value="MFS_1"/>
    <property type="match status" value="1"/>
</dbReference>
<protein>
    <submittedName>
        <fullName evidence="8">MFS transporter</fullName>
    </submittedName>
</protein>
<feature type="transmembrane region" description="Helical" evidence="6">
    <location>
        <begin position="141"/>
        <end position="159"/>
    </location>
</feature>
<evidence type="ECO:0000256" key="4">
    <source>
        <dbReference type="ARBA" id="ARBA00022989"/>
    </source>
</evidence>
<feature type="transmembrane region" description="Helical" evidence="6">
    <location>
        <begin position="171"/>
        <end position="188"/>
    </location>
</feature>
<comment type="caution">
    <text evidence="8">The sequence shown here is derived from an EMBL/GenBank/DDBJ whole genome shotgun (WGS) entry which is preliminary data.</text>
</comment>
<dbReference type="CDD" id="cd17324">
    <property type="entry name" value="MFS_NepI_like"/>
    <property type="match status" value="1"/>
</dbReference>
<feature type="transmembrane region" description="Helical" evidence="6">
    <location>
        <begin position="285"/>
        <end position="303"/>
    </location>
</feature>
<feature type="transmembrane region" description="Helical" evidence="6">
    <location>
        <begin position="84"/>
        <end position="102"/>
    </location>
</feature>
<dbReference type="InterPro" id="IPR020846">
    <property type="entry name" value="MFS_dom"/>
</dbReference>
<dbReference type="RefSeq" id="WP_137643203.1">
    <property type="nucleotide sequence ID" value="NZ_BJEA01000014.1"/>
</dbReference>
<dbReference type="Gene3D" id="1.20.1250.20">
    <property type="entry name" value="MFS general substrate transporter like domains"/>
    <property type="match status" value="1"/>
</dbReference>
<dbReference type="SUPFAM" id="SSF103473">
    <property type="entry name" value="MFS general substrate transporter"/>
    <property type="match status" value="1"/>
</dbReference>
<evidence type="ECO:0000256" key="2">
    <source>
        <dbReference type="ARBA" id="ARBA00022448"/>
    </source>
</evidence>
<keyword evidence="9" id="KW-1185">Reference proteome</keyword>
<dbReference type="PANTHER" id="PTHR42910:SF1">
    <property type="entry name" value="MAJOR FACILITATOR SUPERFAMILY (MFS) PROFILE DOMAIN-CONTAINING PROTEIN"/>
    <property type="match status" value="1"/>
</dbReference>
<feature type="transmembrane region" description="Helical" evidence="6">
    <location>
        <begin position="108"/>
        <end position="129"/>
    </location>
</feature>
<keyword evidence="5 6" id="KW-0472">Membrane</keyword>
<evidence type="ECO:0000256" key="1">
    <source>
        <dbReference type="ARBA" id="ARBA00004651"/>
    </source>
</evidence>
<evidence type="ECO:0000259" key="7">
    <source>
        <dbReference type="PROSITE" id="PS50850"/>
    </source>
</evidence>
<name>A0ABV5WR30_9LACO</name>
<proteinExistence type="predicted"/>
<reference evidence="8 9" key="1">
    <citation type="submission" date="2024-09" db="EMBL/GenBank/DDBJ databases">
        <authorList>
            <person name="Sun Q."/>
            <person name="Mori K."/>
        </authorList>
    </citation>
    <scope>NUCLEOTIDE SEQUENCE [LARGE SCALE GENOMIC DNA]</scope>
    <source>
        <strain evidence="8 9">TBRC 4576</strain>
    </source>
</reference>
<dbReference type="InterPro" id="IPR036259">
    <property type="entry name" value="MFS_trans_sf"/>
</dbReference>
<feature type="transmembrane region" description="Helical" evidence="6">
    <location>
        <begin position="309"/>
        <end position="327"/>
    </location>
</feature>
<feature type="transmembrane region" description="Helical" evidence="6">
    <location>
        <begin position="20"/>
        <end position="37"/>
    </location>
</feature>
<feature type="transmembrane region" description="Helical" evidence="6">
    <location>
        <begin position="256"/>
        <end position="273"/>
    </location>
</feature>
<feature type="domain" description="Major facilitator superfamily (MFS) profile" evidence="7">
    <location>
        <begin position="18"/>
        <end position="397"/>
    </location>
</feature>
<comment type="subcellular location">
    <subcellularLocation>
        <location evidence="1">Cell membrane</location>
        <topology evidence="1">Multi-pass membrane protein</topology>
    </subcellularLocation>
</comment>
<feature type="transmembrane region" description="Helical" evidence="6">
    <location>
        <begin position="368"/>
        <end position="388"/>
    </location>
</feature>
<dbReference type="EMBL" id="JBHLZY010000005">
    <property type="protein sequence ID" value="MFB9768577.1"/>
    <property type="molecule type" value="Genomic_DNA"/>
</dbReference>
<dbReference type="PANTHER" id="PTHR42910">
    <property type="entry name" value="TRANSPORTER SCO4007-RELATED"/>
    <property type="match status" value="1"/>
</dbReference>
<evidence type="ECO:0000313" key="8">
    <source>
        <dbReference type="EMBL" id="MFB9768577.1"/>
    </source>
</evidence>
<organism evidence="8 9">
    <name type="scientific">Lactiplantibacillus modestisalitolerans</name>
    <dbReference type="NCBI Taxonomy" id="1457219"/>
    <lineage>
        <taxon>Bacteria</taxon>
        <taxon>Bacillati</taxon>
        <taxon>Bacillota</taxon>
        <taxon>Bacilli</taxon>
        <taxon>Lactobacillales</taxon>
        <taxon>Lactobacillaceae</taxon>
        <taxon>Lactiplantibacillus</taxon>
    </lineage>
</organism>
<evidence type="ECO:0000256" key="6">
    <source>
        <dbReference type="SAM" id="Phobius"/>
    </source>
</evidence>